<evidence type="ECO:0000256" key="1">
    <source>
        <dbReference type="ARBA" id="ARBA00022737"/>
    </source>
</evidence>
<dbReference type="PROSITE" id="PS50005">
    <property type="entry name" value="TPR"/>
    <property type="match status" value="1"/>
</dbReference>
<dbReference type="SMART" id="SM00028">
    <property type="entry name" value="TPR"/>
    <property type="match status" value="13"/>
</dbReference>
<dbReference type="RefSeq" id="WP_253765793.1">
    <property type="nucleotide sequence ID" value="NZ_BAAAVE010000016.1"/>
</dbReference>
<feature type="compositionally biased region" description="Gly residues" evidence="4">
    <location>
        <begin position="848"/>
        <end position="878"/>
    </location>
</feature>
<feature type="region of interest" description="Disordered" evidence="4">
    <location>
        <begin position="842"/>
        <end position="883"/>
    </location>
</feature>
<sequence length="1902" mass="195393">MTSEQLAAAMKRWEEGDLDGAAVLFRQIAATGDPEASHLLACLLEEQGDLDGAEAAHRSVIQSGDPVFGQRSAIAMGMMLVAAREWPAAYRVLTIASDGADFEVAALADTALVLVLTELGDAAGATEALERARRCDSPAVAELAERLELPVFEWADPRTPWELYERAEGEEDYRELLICGDPEVVSLSAFRLYRIHADEGDFAAAREACEHAIAVGHPDHLTMAYKLLGAVLVDLGEYAESVQAYARAAEDPRPDVRLPALIEQAKVIAQLGDMPATRAIFERVIASGQRDYALEARACLAQLHTEAGEVDEALAALRAVFAAGESPWASVSATLLGMLLEQHPERRGPIIELAGEVAGHPDQDAAFKAGLLLDHDARQRPRADPVEERALREVDDALVLLQDGRLAEARGLLRRAADSGAGTQAVRAMVALAQVELAQGDLDQADELLSYVAEGDDVVGGFTAAFMLHLLRAPEPAGAGAHPVLRAILDHQRFGREEGLVGYRTAMEHPDPAVAAIATAVLAQVLATTGYDVSEAGRLFRAAAGAGDPLALSYAALVYREILESRGEGGEAVELLRRARAEGHPVLAPWVGYALGGLLDGDAESLAEARRAYETALGTGHRGLRAEAAGALLRVLELQGDLPAVARLHERLIAEGGEERAAARHALLLGLTRVRLDDLEGARAAFAMVSPVSGDEVGLGRYARCLLDGDLAGAGRALVLLSPEDGGPLGALLGLECAHAWRRAGRAGDADALLSLLLEHGHPEYREQVACRLGAWRAEAEDWRGALAAWERAVEESRGSAAATGPAVTALTGMGRALHRLGDPGAAAEVLSRALGQAAGGREASVRGVGGSEAGLGVGGSETGAGVGGSEACGGGVGEPEAGAGDFAEVAEARGAGADEPAAGAGDFGEVAEAAMLLARVLAELGRVEEARGLLDTLTGEAAPLYLAAFLREAGEATAALTVAEEAADAVPEELAGWAARVLGAARAAAGDPEGARAAFERAVELEPDLTGEILLEGADALAGAGDEEGARAAWRRAAELDENPVVTLAARLRLGLATPEERPAALAATGDVDGALAALGELRGLGDLRGLGRAYALVLEVARELGGRDGEALYQHVAERADAGTAARARLGLGALLSDEGRHSHAELCLRPVTETAWRGSGEAAVPGLAEAAWRGIAVARRGRGDLVGAADALGAAMPATAVALAGVLDELGDPEGAGRALAAGAEAGDLASLWALMVHLVRHERYEAAEAEARRAVDTGDPETVVLGHRVRGACLRAAGDLLGAAAAYREGISAVSRETAGNDPTGSDAAGSDAAGSDAAGPDAAGPGTAGRDAAGRDIMGGGLSATFVEPVLPGPEGGSGVLSATGVDTVLSGPGVTGSGVSAAAGVETHPSGLGAGGGGVLSATGDGNLLSRPAAAGSGAPHAAVVGGARADLAVVLDELGDLDEAAREARLAMASGDPDAVARAGLLLGARLRDAGDLQGAAEAFAAAAAARTAQARAAMAPTAMAPTAQARTAMAPTAMAPTAQARTAMIPTAQAHTAMARTAMEELEATARLAHEGGAHALAVRVLGVMGEDGVAVARELAASCPDPGAVRPYYELAGSGPFVELDVAQRLAELGRTAEARAMFERLHEHDDPGVRFVAGGRLLALLDAEGDSDAFYSLAERQAGDADSPAPGVFGGLLGMLQERQGDTEAALRTLREAAATGEPTALALLAQALVAAGEVDEGRRTYRRVLDAGDPDLAARAVIAIGETYHDEDEAEARRWYLQALDAEDGHTAAVAAMYLGALAKRARDYPEALGWYQRVIDSGDLESGMAAAHLGELCHWLGDRDGALRHYELTLTLTDRPDLVAEAAFRLGEIRYEHGDLATARRLLETAVATGDAAFAPQAAELLARIG</sequence>
<gene>
    <name evidence="5" type="ORF">HD595_000868</name>
</gene>
<keyword evidence="6" id="KW-1185">Reference proteome</keyword>
<accession>A0ABT1JSN2</accession>
<dbReference type="InterPro" id="IPR051012">
    <property type="entry name" value="CellSynth/LPSAsmb/PSIAsmb"/>
</dbReference>
<evidence type="ECO:0000256" key="4">
    <source>
        <dbReference type="SAM" id="MobiDB-lite"/>
    </source>
</evidence>
<feature type="repeat" description="TPR" evidence="3">
    <location>
        <begin position="977"/>
        <end position="1010"/>
    </location>
</feature>
<dbReference type="InterPro" id="IPR011990">
    <property type="entry name" value="TPR-like_helical_dom_sf"/>
</dbReference>
<dbReference type="PANTHER" id="PTHR45586">
    <property type="entry name" value="TPR REPEAT-CONTAINING PROTEIN PA4667"/>
    <property type="match status" value="1"/>
</dbReference>
<dbReference type="PANTHER" id="PTHR45586:SF14">
    <property type="entry name" value="TETRATRICOPEPTIDE TPR_2 REPEAT PROTEIN"/>
    <property type="match status" value="1"/>
</dbReference>
<keyword evidence="2 3" id="KW-0802">TPR repeat</keyword>
<dbReference type="Proteomes" id="UP001320766">
    <property type="component" value="Unassembled WGS sequence"/>
</dbReference>
<dbReference type="Gene3D" id="1.25.40.10">
    <property type="entry name" value="Tetratricopeptide repeat domain"/>
    <property type="match status" value="7"/>
</dbReference>
<feature type="region of interest" description="Disordered" evidence="4">
    <location>
        <begin position="1300"/>
        <end position="1340"/>
    </location>
</feature>
<organism evidence="5 6">
    <name type="scientific">Nonomuraea roseoviolacea subsp. carminata</name>
    <dbReference type="NCBI Taxonomy" id="160689"/>
    <lineage>
        <taxon>Bacteria</taxon>
        <taxon>Bacillati</taxon>
        <taxon>Actinomycetota</taxon>
        <taxon>Actinomycetes</taxon>
        <taxon>Streptosporangiales</taxon>
        <taxon>Streptosporangiaceae</taxon>
        <taxon>Nonomuraea</taxon>
    </lineage>
</organism>
<proteinExistence type="predicted"/>
<evidence type="ECO:0000256" key="2">
    <source>
        <dbReference type="ARBA" id="ARBA00022803"/>
    </source>
</evidence>
<reference evidence="5 6" key="1">
    <citation type="submission" date="2022-06" db="EMBL/GenBank/DDBJ databases">
        <title>Sequencing the genomes of 1000 actinobacteria strains.</title>
        <authorList>
            <person name="Klenk H.-P."/>
        </authorList>
    </citation>
    <scope>NUCLEOTIDE SEQUENCE [LARGE SCALE GENOMIC DNA]</scope>
    <source>
        <strain evidence="5 6">DSM 44170</strain>
    </source>
</reference>
<keyword evidence="1" id="KW-0677">Repeat</keyword>
<name>A0ABT1JSN2_9ACTN</name>
<dbReference type="SUPFAM" id="SSF48452">
    <property type="entry name" value="TPR-like"/>
    <property type="match status" value="2"/>
</dbReference>
<comment type="caution">
    <text evidence="5">The sequence shown here is derived from an EMBL/GenBank/DDBJ whole genome shotgun (WGS) entry which is preliminary data.</text>
</comment>
<protein>
    <submittedName>
        <fullName evidence="5">Tetratricopeptide (TPR) repeat protein</fullName>
    </submittedName>
</protein>
<feature type="compositionally biased region" description="Low complexity" evidence="4">
    <location>
        <begin position="1306"/>
        <end position="1336"/>
    </location>
</feature>
<dbReference type="SUPFAM" id="SSF81901">
    <property type="entry name" value="HCP-like"/>
    <property type="match status" value="4"/>
</dbReference>
<evidence type="ECO:0000256" key="3">
    <source>
        <dbReference type="PROSITE-ProRule" id="PRU00339"/>
    </source>
</evidence>
<dbReference type="EMBL" id="JAMZEC010000001">
    <property type="protein sequence ID" value="MCP2344746.1"/>
    <property type="molecule type" value="Genomic_DNA"/>
</dbReference>
<evidence type="ECO:0000313" key="6">
    <source>
        <dbReference type="Proteomes" id="UP001320766"/>
    </source>
</evidence>
<dbReference type="InterPro" id="IPR019734">
    <property type="entry name" value="TPR_rpt"/>
</dbReference>
<evidence type="ECO:0000313" key="5">
    <source>
        <dbReference type="EMBL" id="MCP2344746.1"/>
    </source>
</evidence>